<dbReference type="PANTHER" id="PTHR42743:SF10">
    <property type="entry name" value="D-ALANINE AMINOTRANSFERASE"/>
    <property type="match status" value="1"/>
</dbReference>
<dbReference type="PANTHER" id="PTHR42743">
    <property type="entry name" value="AMINO-ACID AMINOTRANSFERASE"/>
    <property type="match status" value="1"/>
</dbReference>
<comment type="cofactor">
    <cofactor evidence="1 5">
        <name>pyridoxal 5'-phosphate</name>
        <dbReference type="ChEBI" id="CHEBI:597326"/>
    </cofactor>
</comment>
<evidence type="ECO:0000256" key="1">
    <source>
        <dbReference type="ARBA" id="ARBA00001933"/>
    </source>
</evidence>
<dbReference type="GO" id="GO:0046394">
    <property type="term" value="P:carboxylic acid biosynthetic process"/>
    <property type="evidence" value="ECO:0007669"/>
    <property type="project" value="UniProtKB-ARBA"/>
</dbReference>
<dbReference type="InterPro" id="IPR018300">
    <property type="entry name" value="Aminotrans_IV_CS"/>
</dbReference>
<dbReference type="InterPro" id="IPR043131">
    <property type="entry name" value="BCAT-like_N"/>
</dbReference>
<name>A0A2T2WFH9_9FIRM</name>
<evidence type="ECO:0000256" key="4">
    <source>
        <dbReference type="RuleBase" id="RU004106"/>
    </source>
</evidence>
<dbReference type="Gene3D" id="3.30.470.10">
    <property type="match status" value="1"/>
</dbReference>
<dbReference type="GO" id="GO:0008652">
    <property type="term" value="P:amino acid biosynthetic process"/>
    <property type="evidence" value="ECO:0007669"/>
    <property type="project" value="UniProtKB-ARBA"/>
</dbReference>
<protein>
    <submittedName>
        <fullName evidence="6">Amino acid aminotransferase</fullName>
    </submittedName>
</protein>
<dbReference type="GO" id="GO:0008483">
    <property type="term" value="F:transaminase activity"/>
    <property type="evidence" value="ECO:0007669"/>
    <property type="project" value="UniProtKB-KW"/>
</dbReference>
<dbReference type="GO" id="GO:0005829">
    <property type="term" value="C:cytosol"/>
    <property type="evidence" value="ECO:0007669"/>
    <property type="project" value="TreeGrafter"/>
</dbReference>
<accession>A0A2T2WFH9</accession>
<dbReference type="PROSITE" id="PS00770">
    <property type="entry name" value="AA_TRANSFER_CLASS_4"/>
    <property type="match status" value="1"/>
</dbReference>
<dbReference type="AlphaFoldDB" id="A0A2T2WFH9"/>
<dbReference type="InterPro" id="IPR050571">
    <property type="entry name" value="Class-IV_PLP-Dep_Aminotrnsfr"/>
</dbReference>
<dbReference type="Proteomes" id="UP000241848">
    <property type="component" value="Unassembled WGS sequence"/>
</dbReference>
<keyword evidence="6" id="KW-0808">Transferase</keyword>
<dbReference type="InterPro" id="IPR043132">
    <property type="entry name" value="BCAT-like_C"/>
</dbReference>
<organism evidence="6 7">
    <name type="scientific">Sulfobacillus acidophilus</name>
    <dbReference type="NCBI Taxonomy" id="53633"/>
    <lineage>
        <taxon>Bacteria</taxon>
        <taxon>Bacillati</taxon>
        <taxon>Bacillota</taxon>
        <taxon>Clostridia</taxon>
        <taxon>Eubacteriales</taxon>
        <taxon>Clostridiales Family XVII. Incertae Sedis</taxon>
        <taxon>Sulfobacillus</taxon>
    </lineage>
</organism>
<dbReference type="Pfam" id="PF01063">
    <property type="entry name" value="Aminotran_4"/>
    <property type="match status" value="1"/>
</dbReference>
<comment type="caution">
    <text evidence="6">The sequence shown here is derived from an EMBL/GenBank/DDBJ whole genome shotgun (WGS) entry which is preliminary data.</text>
</comment>
<gene>
    <name evidence="6" type="ORF">C7B45_12525</name>
</gene>
<dbReference type="EMBL" id="PXYV01000045">
    <property type="protein sequence ID" value="PSR20980.1"/>
    <property type="molecule type" value="Genomic_DNA"/>
</dbReference>
<evidence type="ECO:0000256" key="2">
    <source>
        <dbReference type="ARBA" id="ARBA00009320"/>
    </source>
</evidence>
<evidence type="ECO:0000313" key="6">
    <source>
        <dbReference type="EMBL" id="PSR20980.1"/>
    </source>
</evidence>
<dbReference type="SUPFAM" id="SSF56752">
    <property type="entry name" value="D-aminoacid aminotransferase-like PLP-dependent enzymes"/>
    <property type="match status" value="1"/>
</dbReference>
<dbReference type="InterPro" id="IPR036038">
    <property type="entry name" value="Aminotransferase-like"/>
</dbReference>
<dbReference type="InterPro" id="IPR001544">
    <property type="entry name" value="Aminotrans_IV"/>
</dbReference>
<proteinExistence type="inferred from homology"/>
<dbReference type="Gene3D" id="3.20.10.10">
    <property type="entry name" value="D-amino Acid Aminotransferase, subunit A, domain 2"/>
    <property type="match status" value="1"/>
</dbReference>
<reference evidence="6 7" key="1">
    <citation type="journal article" date="2014" name="BMC Genomics">
        <title>Comparison of environmental and isolate Sulfobacillus genomes reveals diverse carbon, sulfur, nitrogen, and hydrogen metabolisms.</title>
        <authorList>
            <person name="Justice N.B."/>
            <person name="Norman A."/>
            <person name="Brown C.T."/>
            <person name="Singh A."/>
            <person name="Thomas B.C."/>
            <person name="Banfield J.F."/>
        </authorList>
    </citation>
    <scope>NUCLEOTIDE SEQUENCE [LARGE SCALE GENOMIC DNA]</scope>
    <source>
        <strain evidence="6">AMDSBA3</strain>
    </source>
</reference>
<sequence length="279" mass="30524">MLVYLNGDFVDESQAWVSIDDRGFLFADGVYEVVHLYNGQVFEWDRHIKRLHRSLAGVGISGVDDAALEQARDRLMQQWPTGEAALYIQITRGVQKRSHAPPAPGVLTPTVLMWVRPVEPIAPALVQHGVSVITVADDRWAKVWIKTIGLLPNVLAKGKAQSAGAYDAIFVRDGMVMEATSANVFAVFDGVLATAPVTNYILPGITRQVLIELARAHGYSVREEPFAVDELYRAQEVFLSGTLTEVLAVSEVDGRRIGSGAGPVTLAMLKLLHRQVGLE</sequence>
<evidence type="ECO:0000313" key="7">
    <source>
        <dbReference type="Proteomes" id="UP000241848"/>
    </source>
</evidence>
<evidence type="ECO:0000256" key="3">
    <source>
        <dbReference type="ARBA" id="ARBA00022898"/>
    </source>
</evidence>
<evidence type="ECO:0000256" key="5">
    <source>
        <dbReference type="RuleBase" id="RU004516"/>
    </source>
</evidence>
<dbReference type="FunFam" id="3.20.10.10:FF:000002">
    <property type="entry name" value="D-alanine aminotransferase"/>
    <property type="match status" value="1"/>
</dbReference>
<keyword evidence="6" id="KW-0032">Aminotransferase</keyword>
<keyword evidence="3 5" id="KW-0663">Pyridoxal phosphate</keyword>
<comment type="similarity">
    <text evidence="2 4">Belongs to the class-IV pyridoxal-phosphate-dependent aminotransferase family.</text>
</comment>